<evidence type="ECO:0000256" key="5">
    <source>
        <dbReference type="ARBA" id="ARBA00022793"/>
    </source>
</evidence>
<dbReference type="GO" id="GO:0000162">
    <property type="term" value="P:L-tryptophan biosynthetic process"/>
    <property type="evidence" value="ECO:0007669"/>
    <property type="project" value="UniProtKB-UniPathway"/>
</dbReference>
<dbReference type="EMBL" id="CP064954">
    <property type="protein sequence ID" value="QPK78461.1"/>
    <property type="molecule type" value="Genomic_DNA"/>
</dbReference>
<comment type="pathway">
    <text evidence="2">Amino-acid biosynthesis; L-tryptophan biosynthesis; L-tryptophan from chorismate: step 4/5.</text>
</comment>
<dbReference type="RefSeq" id="WP_165006914.1">
    <property type="nucleotide sequence ID" value="NZ_CP064954.1"/>
</dbReference>
<dbReference type="Gene3D" id="3.20.20.70">
    <property type="entry name" value="Aldolase class I"/>
    <property type="match status" value="1"/>
</dbReference>
<dbReference type="InterPro" id="IPR013785">
    <property type="entry name" value="Aldolase_TIM"/>
</dbReference>
<dbReference type="Pfam" id="PF00218">
    <property type="entry name" value="IGPS"/>
    <property type="match status" value="1"/>
</dbReference>
<dbReference type="PANTHER" id="PTHR22854:SF2">
    <property type="entry name" value="INDOLE-3-GLYCEROL-PHOSPHATE SYNTHASE"/>
    <property type="match status" value="1"/>
</dbReference>
<dbReference type="UniPathway" id="UPA00035">
    <property type="reaction ID" value="UER00043"/>
</dbReference>
<proteinExistence type="predicted"/>
<dbReference type="AlphaFoldDB" id="A0A7T0KDP0"/>
<name>A0A7T0KDP0_9CORY</name>
<dbReference type="InterPro" id="IPR045186">
    <property type="entry name" value="Indole-3-glycerol_P_synth"/>
</dbReference>
<keyword evidence="5" id="KW-0210">Decarboxylase</keyword>
<evidence type="ECO:0000256" key="1">
    <source>
        <dbReference type="ARBA" id="ARBA00001633"/>
    </source>
</evidence>
<keyword evidence="8" id="KW-0456">Lyase</keyword>
<accession>A0A7T0KDP0</accession>
<dbReference type="PANTHER" id="PTHR22854">
    <property type="entry name" value="TRYPTOPHAN BIOSYNTHESIS PROTEIN"/>
    <property type="match status" value="1"/>
</dbReference>
<sequence>MNTQPRAPRSILVDRIVAGVREDVAAREALVSFADIKARSRSSPPPRDALAALLAPGCSVIAELKRAVPYRGEITGWGSPQEWGRFAQQLEDVGVGLLAVQTQPRRFRGSMVDMAVARAATNLPMMCRDIIVDPYQIHEARCYGADIVPLQVELLDHARLVSLLDRIESLGMTALLEVRTPKEADRALGAGASVIGINAWSLASDELYRHVFGRIVPGLPETCVRIAAGGVESSRNVFDYASQGADAVLVGESILTATDPLGSARRLVATGRHPSCPSRKQG</sequence>
<keyword evidence="6" id="KW-0822">Tryptophan biosynthesis</keyword>
<evidence type="ECO:0000313" key="10">
    <source>
        <dbReference type="EMBL" id="QPK78461.1"/>
    </source>
</evidence>
<gene>
    <name evidence="10" type="ORF">G7Y31_07745</name>
</gene>
<evidence type="ECO:0000256" key="2">
    <source>
        <dbReference type="ARBA" id="ARBA00004696"/>
    </source>
</evidence>
<comment type="catalytic activity">
    <reaction evidence="1">
        <text>1-(2-carboxyphenylamino)-1-deoxy-D-ribulose 5-phosphate + H(+) = (1S,2R)-1-C-(indol-3-yl)glycerol 3-phosphate + CO2 + H2O</text>
        <dbReference type="Rhea" id="RHEA:23476"/>
        <dbReference type="ChEBI" id="CHEBI:15377"/>
        <dbReference type="ChEBI" id="CHEBI:15378"/>
        <dbReference type="ChEBI" id="CHEBI:16526"/>
        <dbReference type="ChEBI" id="CHEBI:58613"/>
        <dbReference type="ChEBI" id="CHEBI:58866"/>
        <dbReference type="EC" id="4.1.1.48"/>
    </reaction>
</comment>
<dbReference type="CDD" id="cd00331">
    <property type="entry name" value="IGPS"/>
    <property type="match status" value="1"/>
</dbReference>
<evidence type="ECO:0000256" key="7">
    <source>
        <dbReference type="ARBA" id="ARBA00023141"/>
    </source>
</evidence>
<evidence type="ECO:0000256" key="4">
    <source>
        <dbReference type="ARBA" id="ARBA00022605"/>
    </source>
</evidence>
<reference evidence="10 11" key="1">
    <citation type="submission" date="2020-11" db="EMBL/GenBank/DDBJ databases">
        <title>Corynebacterium sp. ZJ-599.</title>
        <authorList>
            <person name="Zhou J."/>
        </authorList>
    </citation>
    <scope>NUCLEOTIDE SEQUENCE [LARGE SCALE GENOMIC DNA]</scope>
    <source>
        <strain evidence="10 11">ZJ-599</strain>
    </source>
</reference>
<evidence type="ECO:0000256" key="8">
    <source>
        <dbReference type="ARBA" id="ARBA00023239"/>
    </source>
</evidence>
<dbReference type="GO" id="GO:0004425">
    <property type="term" value="F:indole-3-glycerol-phosphate synthase activity"/>
    <property type="evidence" value="ECO:0007669"/>
    <property type="project" value="UniProtKB-EC"/>
</dbReference>
<feature type="domain" description="Indole-3-glycerol phosphate synthase" evidence="9">
    <location>
        <begin position="14"/>
        <end position="265"/>
    </location>
</feature>
<dbReference type="InterPro" id="IPR011060">
    <property type="entry name" value="RibuloseP-bd_barrel"/>
</dbReference>
<organism evidence="10 11">
    <name type="scientific">Corynebacterium lizhenjunii</name>
    <dbReference type="NCBI Taxonomy" id="2709394"/>
    <lineage>
        <taxon>Bacteria</taxon>
        <taxon>Bacillati</taxon>
        <taxon>Actinomycetota</taxon>
        <taxon>Actinomycetes</taxon>
        <taxon>Mycobacteriales</taxon>
        <taxon>Corynebacteriaceae</taxon>
        <taxon>Corynebacterium</taxon>
    </lineage>
</organism>
<dbReference type="Proteomes" id="UP000594681">
    <property type="component" value="Chromosome"/>
</dbReference>
<keyword evidence="4" id="KW-0028">Amino-acid biosynthesis</keyword>
<dbReference type="GO" id="GO:0004640">
    <property type="term" value="F:phosphoribosylanthranilate isomerase activity"/>
    <property type="evidence" value="ECO:0007669"/>
    <property type="project" value="TreeGrafter"/>
</dbReference>
<evidence type="ECO:0000256" key="3">
    <source>
        <dbReference type="ARBA" id="ARBA00012362"/>
    </source>
</evidence>
<evidence type="ECO:0000313" key="11">
    <source>
        <dbReference type="Proteomes" id="UP000594681"/>
    </source>
</evidence>
<dbReference type="KEGG" id="cliz:G7Y31_07745"/>
<keyword evidence="11" id="KW-1185">Reference proteome</keyword>
<dbReference type="InterPro" id="IPR013798">
    <property type="entry name" value="Indole-3-glycerol_P_synth_dom"/>
</dbReference>
<dbReference type="SUPFAM" id="SSF51366">
    <property type="entry name" value="Ribulose-phoshate binding barrel"/>
    <property type="match status" value="1"/>
</dbReference>
<evidence type="ECO:0000256" key="6">
    <source>
        <dbReference type="ARBA" id="ARBA00022822"/>
    </source>
</evidence>
<evidence type="ECO:0000259" key="9">
    <source>
        <dbReference type="Pfam" id="PF00218"/>
    </source>
</evidence>
<dbReference type="EC" id="4.1.1.48" evidence="3"/>
<keyword evidence="7" id="KW-0057">Aromatic amino acid biosynthesis</keyword>
<protein>
    <recommendedName>
        <fullName evidence="3">indole-3-glycerol-phosphate synthase</fullName>
        <ecNumber evidence="3">4.1.1.48</ecNumber>
    </recommendedName>
</protein>